<dbReference type="AlphaFoldDB" id="A0A0A8XNZ8"/>
<protein>
    <submittedName>
        <fullName evidence="1">Uncharacterized protein</fullName>
    </submittedName>
</protein>
<evidence type="ECO:0000313" key="1">
    <source>
        <dbReference type="EMBL" id="JAD15306.1"/>
    </source>
</evidence>
<reference evidence="1" key="1">
    <citation type="submission" date="2014-09" db="EMBL/GenBank/DDBJ databases">
        <authorList>
            <person name="Magalhaes I.L.F."/>
            <person name="Oliveira U."/>
            <person name="Santos F.R."/>
            <person name="Vidigal T.H.D.A."/>
            <person name="Brescovit A.D."/>
            <person name="Santos A.J."/>
        </authorList>
    </citation>
    <scope>NUCLEOTIDE SEQUENCE</scope>
    <source>
        <tissue evidence="1">Shoot tissue taken approximately 20 cm above the soil surface</tissue>
    </source>
</reference>
<proteinExistence type="predicted"/>
<name>A0A0A8XNZ8_ARUDO</name>
<sequence>MLLEHIATKYSSVISERTFVSLVEGSGTLPCEAVWVSD</sequence>
<organism evidence="1">
    <name type="scientific">Arundo donax</name>
    <name type="common">Giant reed</name>
    <name type="synonym">Donax arundinaceus</name>
    <dbReference type="NCBI Taxonomy" id="35708"/>
    <lineage>
        <taxon>Eukaryota</taxon>
        <taxon>Viridiplantae</taxon>
        <taxon>Streptophyta</taxon>
        <taxon>Embryophyta</taxon>
        <taxon>Tracheophyta</taxon>
        <taxon>Spermatophyta</taxon>
        <taxon>Magnoliopsida</taxon>
        <taxon>Liliopsida</taxon>
        <taxon>Poales</taxon>
        <taxon>Poaceae</taxon>
        <taxon>PACMAD clade</taxon>
        <taxon>Arundinoideae</taxon>
        <taxon>Arundineae</taxon>
        <taxon>Arundo</taxon>
    </lineage>
</organism>
<dbReference type="EMBL" id="GBRH01282589">
    <property type="protein sequence ID" value="JAD15306.1"/>
    <property type="molecule type" value="Transcribed_RNA"/>
</dbReference>
<accession>A0A0A8XNZ8</accession>
<reference evidence="1" key="2">
    <citation type="journal article" date="2015" name="Data Brief">
        <title>Shoot transcriptome of the giant reed, Arundo donax.</title>
        <authorList>
            <person name="Barrero R.A."/>
            <person name="Guerrero F.D."/>
            <person name="Moolhuijzen P."/>
            <person name="Goolsby J.A."/>
            <person name="Tidwell J."/>
            <person name="Bellgard S.E."/>
            <person name="Bellgard M.I."/>
        </authorList>
    </citation>
    <scope>NUCLEOTIDE SEQUENCE</scope>
    <source>
        <tissue evidence="1">Shoot tissue taken approximately 20 cm above the soil surface</tissue>
    </source>
</reference>